<sequence>GLEWRALMASTHRVMISGTNVKLLIYKLQAAEKTLKEQGLTKWPPPCPLTLKMDLPFFSPRRTKFVKRGKLCSENRSRCIFPETLQCSDIAHDPILWLNVRYLR</sequence>
<dbReference type="AlphaFoldDB" id="A0A915CJT7"/>
<dbReference type="WBParaSite" id="PgR260_g004_t01">
    <property type="protein sequence ID" value="PgR260_g004_t01"/>
    <property type="gene ID" value="PgR260_g004"/>
</dbReference>
<protein>
    <submittedName>
        <fullName evidence="2">Uncharacterized protein</fullName>
    </submittedName>
</protein>
<evidence type="ECO:0000313" key="1">
    <source>
        <dbReference type="Proteomes" id="UP000887569"/>
    </source>
</evidence>
<dbReference type="Proteomes" id="UP000887569">
    <property type="component" value="Unplaced"/>
</dbReference>
<accession>A0A915CJT7</accession>
<name>A0A915CJT7_PARUN</name>
<organism evidence="1 2">
    <name type="scientific">Parascaris univalens</name>
    <name type="common">Nematode worm</name>
    <dbReference type="NCBI Taxonomy" id="6257"/>
    <lineage>
        <taxon>Eukaryota</taxon>
        <taxon>Metazoa</taxon>
        <taxon>Ecdysozoa</taxon>
        <taxon>Nematoda</taxon>
        <taxon>Chromadorea</taxon>
        <taxon>Rhabditida</taxon>
        <taxon>Spirurina</taxon>
        <taxon>Ascaridomorpha</taxon>
        <taxon>Ascaridoidea</taxon>
        <taxon>Ascarididae</taxon>
        <taxon>Parascaris</taxon>
    </lineage>
</organism>
<keyword evidence="1" id="KW-1185">Reference proteome</keyword>
<evidence type="ECO:0000313" key="2">
    <source>
        <dbReference type="WBParaSite" id="PgR260_g004_t01"/>
    </source>
</evidence>
<proteinExistence type="predicted"/>
<reference evidence="2" key="1">
    <citation type="submission" date="2022-11" db="UniProtKB">
        <authorList>
            <consortium name="WormBaseParasite"/>
        </authorList>
    </citation>
    <scope>IDENTIFICATION</scope>
</reference>